<dbReference type="AlphaFoldDB" id="A0A9Q3EPL9"/>
<comment type="caution">
    <text evidence="2">The sequence shown here is derived from an EMBL/GenBank/DDBJ whole genome shotgun (WGS) entry which is preliminary data.</text>
</comment>
<organism evidence="2 3">
    <name type="scientific">Austropuccinia psidii MF-1</name>
    <dbReference type="NCBI Taxonomy" id="1389203"/>
    <lineage>
        <taxon>Eukaryota</taxon>
        <taxon>Fungi</taxon>
        <taxon>Dikarya</taxon>
        <taxon>Basidiomycota</taxon>
        <taxon>Pucciniomycotina</taxon>
        <taxon>Pucciniomycetes</taxon>
        <taxon>Pucciniales</taxon>
        <taxon>Sphaerophragmiaceae</taxon>
        <taxon>Austropuccinia</taxon>
    </lineage>
</organism>
<evidence type="ECO:0000256" key="1">
    <source>
        <dbReference type="SAM" id="MobiDB-lite"/>
    </source>
</evidence>
<feature type="region of interest" description="Disordered" evidence="1">
    <location>
        <begin position="12"/>
        <end position="32"/>
    </location>
</feature>
<evidence type="ECO:0008006" key="4">
    <source>
        <dbReference type="Google" id="ProtNLM"/>
    </source>
</evidence>
<evidence type="ECO:0000313" key="3">
    <source>
        <dbReference type="Proteomes" id="UP000765509"/>
    </source>
</evidence>
<dbReference type="EMBL" id="AVOT02030520">
    <property type="protein sequence ID" value="MBW0523717.1"/>
    <property type="molecule type" value="Genomic_DNA"/>
</dbReference>
<reference evidence="2" key="1">
    <citation type="submission" date="2021-03" db="EMBL/GenBank/DDBJ databases">
        <title>Draft genome sequence of rust myrtle Austropuccinia psidii MF-1, a brazilian biotype.</title>
        <authorList>
            <person name="Quecine M.C."/>
            <person name="Pachon D.M.R."/>
            <person name="Bonatelli M.L."/>
            <person name="Correr F.H."/>
            <person name="Franceschini L.M."/>
            <person name="Leite T.F."/>
            <person name="Margarido G.R.A."/>
            <person name="Almeida C.A."/>
            <person name="Ferrarezi J.A."/>
            <person name="Labate C.A."/>
        </authorList>
    </citation>
    <scope>NUCLEOTIDE SEQUENCE</scope>
    <source>
        <strain evidence="2">MF-1</strain>
    </source>
</reference>
<keyword evidence="3" id="KW-1185">Reference proteome</keyword>
<proteinExistence type="predicted"/>
<name>A0A9Q3EPL9_9BASI</name>
<dbReference type="OrthoDB" id="2506111at2759"/>
<protein>
    <recommendedName>
        <fullName evidence="4">Retrotransposon gag domain-containing protein</fullName>
    </recommendedName>
</protein>
<evidence type="ECO:0000313" key="2">
    <source>
        <dbReference type="EMBL" id="MBW0523717.1"/>
    </source>
</evidence>
<sequence length="149" mass="17171">MQQMTQIMANLQADLSSEESRQPAFKTQSMKGPECVNGTQPFKFINFIQYCQIIFHNYPENFSQDRKKALYATSFIIGRASKWIEPYLSNITNQDPNHLLNSWALFESQSFTLFGDPNEFRKAGVDLDALRMKEGGNVSLYFAYFRSLA</sequence>
<gene>
    <name evidence="2" type="ORF">O181_063432</name>
</gene>
<accession>A0A9Q3EPL9</accession>
<dbReference type="Proteomes" id="UP000765509">
    <property type="component" value="Unassembled WGS sequence"/>
</dbReference>